<evidence type="ECO:0000313" key="6">
    <source>
        <dbReference type="Proteomes" id="UP000800038"/>
    </source>
</evidence>
<evidence type="ECO:0000259" key="4">
    <source>
        <dbReference type="Pfam" id="PF00135"/>
    </source>
</evidence>
<gene>
    <name evidence="5" type="ORF">EJ02DRAFT_399180</name>
</gene>
<dbReference type="InterPro" id="IPR029058">
    <property type="entry name" value="AB_hydrolase_fold"/>
</dbReference>
<accession>A0A6A5SU06</accession>
<dbReference type="Gene3D" id="3.40.50.1820">
    <property type="entry name" value="alpha/beta hydrolase"/>
    <property type="match status" value="1"/>
</dbReference>
<organism evidence="5 6">
    <name type="scientific">Clathrospora elynae</name>
    <dbReference type="NCBI Taxonomy" id="706981"/>
    <lineage>
        <taxon>Eukaryota</taxon>
        <taxon>Fungi</taxon>
        <taxon>Dikarya</taxon>
        <taxon>Ascomycota</taxon>
        <taxon>Pezizomycotina</taxon>
        <taxon>Dothideomycetes</taxon>
        <taxon>Pleosporomycetidae</taxon>
        <taxon>Pleosporales</taxon>
        <taxon>Diademaceae</taxon>
        <taxon>Clathrospora</taxon>
    </lineage>
</organism>
<protein>
    <recommendedName>
        <fullName evidence="3">Carboxylic ester hydrolase</fullName>
        <ecNumber evidence="3">3.1.1.-</ecNumber>
    </recommendedName>
</protein>
<evidence type="ECO:0000256" key="2">
    <source>
        <dbReference type="ARBA" id="ARBA00022801"/>
    </source>
</evidence>
<sequence>MALLRLAAFVLSLSAATLASPQSRPFNHALRERQNLGNDPLTVDLGYGVYRGYANASTGINTWRGIRFAAPPTGDLRWQGPQPPAINRTTTAAEAYGSACPQIGSNPPSNASTSSTQLTEDCLFLNVQSPANASNLPVLVWIHGGGYGAGNGRQDFSGLLNTNGNNFVTVAIQYRLGPFGFLASDELYKRGVVNAGLLDQFFALQWVQTYIREFGGDPSAVTISGESAGGGSVMLMDMAYGGTLGESLFQKSIAASPYLPKQYNYKDWVPSQNYYAFASAAGCSIGGYGNASQNIVDCLRSKDTSTLQKASVVVTATVTYGTWAFLPVTDGTLVQSLPSTQLLGKRVNGRSLLVGNNANEGPSFTPQTITSESALLSWVQSTLPEFTTGDLAKVLIYYPISNTSGTKFATTGVSGPSALDQSSVGTGQQQRANNIYAELTFVCPSYWMAEAFSGDDRTSFKYQFSALPGMHGQDVAAYFGILGSAPYLSTDYQLALRRIWGNYVTTSNPSISNAFATGSSSNASASANAASSWPVFSNSAPYQLNLNQTGGTLVLPNSTVTTEYLTGPSLMNNFTLANAYTWEAGRGARCDFWRSVGQIIPA</sequence>
<evidence type="ECO:0000256" key="1">
    <source>
        <dbReference type="ARBA" id="ARBA00005964"/>
    </source>
</evidence>
<dbReference type="InterPro" id="IPR002018">
    <property type="entry name" value="CarbesteraseB"/>
</dbReference>
<dbReference type="EMBL" id="ML976019">
    <property type="protein sequence ID" value="KAF1944125.1"/>
    <property type="molecule type" value="Genomic_DNA"/>
</dbReference>
<feature type="signal peptide" evidence="3">
    <location>
        <begin position="1"/>
        <end position="19"/>
    </location>
</feature>
<evidence type="ECO:0000313" key="5">
    <source>
        <dbReference type="EMBL" id="KAF1944125.1"/>
    </source>
</evidence>
<reference evidence="5" key="1">
    <citation type="journal article" date="2020" name="Stud. Mycol.">
        <title>101 Dothideomycetes genomes: a test case for predicting lifestyles and emergence of pathogens.</title>
        <authorList>
            <person name="Haridas S."/>
            <person name="Albert R."/>
            <person name="Binder M."/>
            <person name="Bloem J."/>
            <person name="Labutti K."/>
            <person name="Salamov A."/>
            <person name="Andreopoulos B."/>
            <person name="Baker S."/>
            <person name="Barry K."/>
            <person name="Bills G."/>
            <person name="Bluhm B."/>
            <person name="Cannon C."/>
            <person name="Castanera R."/>
            <person name="Culley D."/>
            <person name="Daum C."/>
            <person name="Ezra D."/>
            <person name="Gonzalez J."/>
            <person name="Henrissat B."/>
            <person name="Kuo A."/>
            <person name="Liang C."/>
            <person name="Lipzen A."/>
            <person name="Lutzoni F."/>
            <person name="Magnuson J."/>
            <person name="Mondo S."/>
            <person name="Nolan M."/>
            <person name="Ohm R."/>
            <person name="Pangilinan J."/>
            <person name="Park H.-J."/>
            <person name="Ramirez L."/>
            <person name="Alfaro M."/>
            <person name="Sun H."/>
            <person name="Tritt A."/>
            <person name="Yoshinaga Y."/>
            <person name="Zwiers L.-H."/>
            <person name="Turgeon B."/>
            <person name="Goodwin S."/>
            <person name="Spatafora J."/>
            <person name="Crous P."/>
            <person name="Grigoriev I."/>
        </authorList>
    </citation>
    <scope>NUCLEOTIDE SEQUENCE</scope>
    <source>
        <strain evidence="5">CBS 161.51</strain>
    </source>
</reference>
<dbReference type="PANTHER" id="PTHR11559">
    <property type="entry name" value="CARBOXYLESTERASE"/>
    <property type="match status" value="1"/>
</dbReference>
<dbReference type="InterPro" id="IPR050309">
    <property type="entry name" value="Type-B_Carboxylest/Lipase"/>
</dbReference>
<dbReference type="GO" id="GO:0016787">
    <property type="term" value="F:hydrolase activity"/>
    <property type="evidence" value="ECO:0007669"/>
    <property type="project" value="UniProtKB-KW"/>
</dbReference>
<dbReference type="PROSITE" id="PS00122">
    <property type="entry name" value="CARBOXYLESTERASE_B_1"/>
    <property type="match status" value="1"/>
</dbReference>
<dbReference type="EC" id="3.1.1.-" evidence="3"/>
<dbReference type="FunFam" id="3.40.50.1820:FF:000266">
    <property type="entry name" value="Carboxylic ester hydrolase"/>
    <property type="match status" value="1"/>
</dbReference>
<dbReference type="Proteomes" id="UP000800038">
    <property type="component" value="Unassembled WGS sequence"/>
</dbReference>
<keyword evidence="2 3" id="KW-0378">Hydrolase</keyword>
<dbReference type="Pfam" id="PF00135">
    <property type="entry name" value="COesterase"/>
    <property type="match status" value="1"/>
</dbReference>
<dbReference type="InterPro" id="IPR019826">
    <property type="entry name" value="Carboxylesterase_B_AS"/>
</dbReference>
<keyword evidence="3" id="KW-0732">Signal</keyword>
<name>A0A6A5SU06_9PLEO</name>
<dbReference type="OrthoDB" id="408631at2759"/>
<feature type="domain" description="Carboxylesterase type B" evidence="4">
    <location>
        <begin position="42"/>
        <end position="547"/>
    </location>
</feature>
<feature type="chain" id="PRO_5025715037" description="Carboxylic ester hydrolase" evidence="3">
    <location>
        <begin position="20"/>
        <end position="602"/>
    </location>
</feature>
<keyword evidence="6" id="KW-1185">Reference proteome</keyword>
<proteinExistence type="inferred from homology"/>
<dbReference type="SUPFAM" id="SSF53474">
    <property type="entry name" value="alpha/beta-Hydrolases"/>
    <property type="match status" value="1"/>
</dbReference>
<evidence type="ECO:0000256" key="3">
    <source>
        <dbReference type="RuleBase" id="RU361235"/>
    </source>
</evidence>
<comment type="similarity">
    <text evidence="1 3">Belongs to the type-B carboxylesterase/lipase family.</text>
</comment>
<dbReference type="AlphaFoldDB" id="A0A6A5SU06"/>